<organism evidence="3 4">
    <name type="scientific">Thiohalorhabdus denitrificans</name>
    <dbReference type="NCBI Taxonomy" id="381306"/>
    <lineage>
        <taxon>Bacteria</taxon>
        <taxon>Pseudomonadati</taxon>
        <taxon>Pseudomonadota</taxon>
        <taxon>Gammaproteobacteria</taxon>
        <taxon>Thiohalorhabdales</taxon>
        <taxon>Thiohalorhabdaceae</taxon>
        <taxon>Thiohalorhabdus</taxon>
    </lineage>
</organism>
<dbReference type="FunFam" id="3.20.20.100:FF:000004">
    <property type="entry name" value="Oxidoreductase, aldo/keto reductase"/>
    <property type="match status" value="1"/>
</dbReference>
<dbReference type="EMBL" id="FMUN01000004">
    <property type="protein sequence ID" value="SCY31604.1"/>
    <property type="molecule type" value="Genomic_DNA"/>
</dbReference>
<evidence type="ECO:0000313" key="3">
    <source>
        <dbReference type="EMBL" id="SCY31604.1"/>
    </source>
</evidence>
<keyword evidence="4" id="KW-1185">Reference proteome</keyword>
<dbReference type="PANTHER" id="PTHR43364">
    <property type="entry name" value="NADH-SPECIFIC METHYLGLYOXAL REDUCTASE-RELATED"/>
    <property type="match status" value="1"/>
</dbReference>
<dbReference type="SUPFAM" id="SSF51430">
    <property type="entry name" value="NAD(P)-linked oxidoreductase"/>
    <property type="match status" value="1"/>
</dbReference>
<dbReference type="RefSeq" id="WP_054965149.1">
    <property type="nucleotide sequence ID" value="NZ_FMUN01000004.1"/>
</dbReference>
<dbReference type="GO" id="GO:0005829">
    <property type="term" value="C:cytosol"/>
    <property type="evidence" value="ECO:0007669"/>
    <property type="project" value="TreeGrafter"/>
</dbReference>
<proteinExistence type="predicted"/>
<evidence type="ECO:0000313" key="4">
    <source>
        <dbReference type="Proteomes" id="UP000183104"/>
    </source>
</evidence>
<accession>A0A0P9CXH8</accession>
<keyword evidence="1" id="KW-0560">Oxidoreductase</keyword>
<dbReference type="Proteomes" id="UP000183104">
    <property type="component" value="Unassembled WGS sequence"/>
</dbReference>
<dbReference type="InterPro" id="IPR050523">
    <property type="entry name" value="AKR_Detox_Biosynth"/>
</dbReference>
<dbReference type="Pfam" id="PF00248">
    <property type="entry name" value="Aldo_ket_red"/>
    <property type="match status" value="1"/>
</dbReference>
<dbReference type="InterPro" id="IPR036812">
    <property type="entry name" value="NAD(P)_OxRdtase_dom_sf"/>
</dbReference>
<reference evidence="4" key="1">
    <citation type="submission" date="2016-10" db="EMBL/GenBank/DDBJ databases">
        <authorList>
            <person name="Varghese N."/>
        </authorList>
    </citation>
    <scope>NUCLEOTIDE SEQUENCE [LARGE SCALE GENOMIC DNA]</scope>
    <source>
        <strain evidence="4">HL 19</strain>
    </source>
</reference>
<dbReference type="Gene3D" id="3.20.20.100">
    <property type="entry name" value="NADP-dependent oxidoreductase domain"/>
    <property type="match status" value="1"/>
</dbReference>
<dbReference type="InterPro" id="IPR018170">
    <property type="entry name" value="Aldo/ket_reductase_CS"/>
</dbReference>
<protein>
    <submittedName>
        <fullName evidence="3">Predicted oxidoreductase</fullName>
    </submittedName>
</protein>
<sequence length="330" mass="36758">MEYTTIPGTDIEASRIGLGTWAIGGWMWGGTDEEESIRTIHAALEQGITLVDTAPVYGFGRSEEIVGKALEQWGRREELVVATKVGLEWDDQENVRRNATPARIRQEVDDSLRRLRTDYIDLYQVHWPDPLVAPEETAEALNGLLEAGKIRAIGVSNFSPEQMDAFRRKAPLHTNQPPYNLFERQIEADVLPYCREQGIGLVTYGALCRGLLSGKMGPDTTFAGDDLRNVDPKFQAPRYEQYLTAVEGLDRFAQDNYGVGVLELAVRWLLDRPGVTTALWGGRRPDQHRRLAGVLGWSLDDAAVQEIDAILDATISDPVGPEFMAPPARE</sequence>
<dbReference type="PANTHER" id="PTHR43364:SF4">
    <property type="entry name" value="NAD(P)-LINKED OXIDOREDUCTASE SUPERFAMILY PROTEIN"/>
    <property type="match status" value="1"/>
</dbReference>
<gene>
    <name evidence="3" type="ORF">SAMN05661077_1812</name>
</gene>
<dbReference type="CDD" id="cd19148">
    <property type="entry name" value="AKR_AKR11B1"/>
    <property type="match status" value="1"/>
</dbReference>
<dbReference type="PROSITE" id="PS00062">
    <property type="entry name" value="ALDOKETO_REDUCTASE_2"/>
    <property type="match status" value="1"/>
</dbReference>
<dbReference type="GO" id="GO:0016491">
    <property type="term" value="F:oxidoreductase activity"/>
    <property type="evidence" value="ECO:0007669"/>
    <property type="project" value="UniProtKB-KW"/>
</dbReference>
<dbReference type="STRING" id="381306.AN478_03060"/>
<evidence type="ECO:0000256" key="1">
    <source>
        <dbReference type="ARBA" id="ARBA00023002"/>
    </source>
</evidence>
<dbReference type="AlphaFoldDB" id="A0A0P9CXH8"/>
<name>A0A0P9CXH8_9GAMM</name>
<feature type="domain" description="NADP-dependent oxidoreductase" evidence="2">
    <location>
        <begin position="15"/>
        <end position="311"/>
    </location>
</feature>
<dbReference type="OrthoDB" id="9772407at2"/>
<evidence type="ECO:0000259" key="2">
    <source>
        <dbReference type="Pfam" id="PF00248"/>
    </source>
</evidence>
<dbReference type="PATRIC" id="fig|381306.5.peg.2188"/>
<dbReference type="InterPro" id="IPR023210">
    <property type="entry name" value="NADP_OxRdtase_dom"/>
</dbReference>